<organism evidence="1 2">
    <name type="scientific">Mycolicibacterium mageritense</name>
    <name type="common">Mycobacterium mageritense</name>
    <dbReference type="NCBI Taxonomy" id="53462"/>
    <lineage>
        <taxon>Bacteria</taxon>
        <taxon>Bacillati</taxon>
        <taxon>Actinomycetota</taxon>
        <taxon>Actinomycetes</taxon>
        <taxon>Mycobacteriales</taxon>
        <taxon>Mycobacteriaceae</taxon>
        <taxon>Mycolicibacterium</taxon>
    </lineage>
</organism>
<dbReference type="Proteomes" id="UP000465622">
    <property type="component" value="Chromosome"/>
</dbReference>
<keyword evidence="2" id="KW-1185">Reference proteome</keyword>
<protein>
    <submittedName>
        <fullName evidence="1">Uncharacterized protein</fullName>
    </submittedName>
</protein>
<name>A0ABN5YKQ0_MYCME</name>
<dbReference type="EMBL" id="AP022567">
    <property type="protein sequence ID" value="BBX38530.1"/>
    <property type="molecule type" value="Genomic_DNA"/>
</dbReference>
<gene>
    <name evidence="1" type="ORF">MMAGJ_78120</name>
</gene>
<reference evidence="1 2" key="1">
    <citation type="journal article" date="2019" name="Emerg. Microbes Infect.">
        <title>Comprehensive subspecies identification of 175 nontuberculous mycobacteria species based on 7547 genomic profiles.</title>
        <authorList>
            <person name="Matsumoto Y."/>
            <person name="Kinjo T."/>
            <person name="Motooka D."/>
            <person name="Nabeya D."/>
            <person name="Jung N."/>
            <person name="Uechi K."/>
            <person name="Horii T."/>
            <person name="Iida T."/>
            <person name="Fujita J."/>
            <person name="Nakamura S."/>
        </authorList>
    </citation>
    <scope>NUCLEOTIDE SEQUENCE [LARGE SCALE GENOMIC DNA]</scope>
    <source>
        <strain evidence="1 2">JCM 12375</strain>
    </source>
</reference>
<accession>A0ABN5YKQ0</accession>
<evidence type="ECO:0000313" key="2">
    <source>
        <dbReference type="Proteomes" id="UP000465622"/>
    </source>
</evidence>
<proteinExistence type="predicted"/>
<sequence>MTSHHAPAQEMRRHVDLAAQVVSAITKSRFGVPDLVVMVRPYLGTMTADPSAQRRVSVWWEIVRQLDVAGVPVGEVSLLSVQKSALGSAAFGKKGTDALAQWVADNWTRWTPPLYDGKPDPRYRATTLAVAAAGALAAGFPAAQLPASDDVVNALRGGMNLPAGFRLPDTAPRATGTKKRLTRDEYISERLVEIASLPITELETWKPRSPALKEALKERFAKEEDRRLEASIMGGEL</sequence>
<evidence type="ECO:0000313" key="1">
    <source>
        <dbReference type="EMBL" id="BBX38530.1"/>
    </source>
</evidence>